<dbReference type="NCBIfam" id="TIGR00836">
    <property type="entry name" value="amt"/>
    <property type="match status" value="1"/>
</dbReference>
<evidence type="ECO:0000256" key="8">
    <source>
        <dbReference type="RuleBase" id="RU362002"/>
    </source>
</evidence>
<sequence>MVYDAAACALDARSTACIDSGDTAYLLVCTALVWFMTPGLAFFYGGLVREKNFLNTLYMNIAAIGIITIQFVWFGYSFAFSWYSKGFGDGAWVGLRDLGHGPNPDYATTIPHGIYSFYQLTFAIVTPAIISGAVVERISFRAWIVFIFLWATLVYDPVAHWVWSAKTTSSGLELGFLRDLGALDFAGGTVVHMASGFSALTACILCGPRRNVDLRSPPDGHNVPMFVLGTVILWFVDFHHASIGWFGFNGGSALAANDIAAQAMYNTHISAATAFSTWMVIDAVTKRAVTLVGPLSGAIVGLVVITPCSGYIHFQSALAIGCIASLVAWPLVYLKARYMAGRWFMKYVDDSLDVFVCHGVGGTLGAFLLGWFASKDANPLGADGVLFGGGELLGWQIIAILLTIAISVVNTAAILLFIRFTIGIRYSRAEEDKGVDVVAHRQVAYRFEDDQIDDALADGDDADKSMLDRLDEWNILNLTVGQYNKMFGKKQDTQKDTEMKEVNGDDDWERKKGKENDDDNDDRSQIVFGGRFGQASYAVNKEV</sequence>
<accession>L8GGA0</accession>
<evidence type="ECO:0000313" key="11">
    <source>
        <dbReference type="EMBL" id="ELR11768.1"/>
    </source>
</evidence>
<dbReference type="InterPro" id="IPR001905">
    <property type="entry name" value="Ammonium_transpt"/>
</dbReference>
<feature type="transmembrane region" description="Helical" evidence="8">
    <location>
        <begin position="288"/>
        <end position="306"/>
    </location>
</feature>
<feature type="transmembrane region" description="Helical" evidence="8">
    <location>
        <begin position="226"/>
        <end position="247"/>
    </location>
</feature>
<dbReference type="KEGG" id="acan:ACA1_362520"/>
<keyword evidence="12" id="KW-1185">Reference proteome</keyword>
<feature type="transmembrane region" description="Helical" evidence="8">
    <location>
        <begin position="24"/>
        <end position="45"/>
    </location>
</feature>
<keyword evidence="5 8" id="KW-1133">Transmembrane helix</keyword>
<proteinExistence type="inferred from homology"/>
<dbReference type="STRING" id="1257118.L8GGA0"/>
<keyword evidence="6 8" id="KW-0472">Membrane</keyword>
<comment type="similarity">
    <text evidence="2 8">Belongs to the ammonia transporter channel (TC 1.A.11.2) family.</text>
</comment>
<feature type="transmembrane region" description="Helical" evidence="8">
    <location>
        <begin position="393"/>
        <end position="418"/>
    </location>
</feature>
<dbReference type="VEuPathDB" id="AmoebaDB:ACA1_362520"/>
<evidence type="ECO:0000313" key="12">
    <source>
        <dbReference type="Proteomes" id="UP000011083"/>
    </source>
</evidence>
<dbReference type="InterPro" id="IPR024041">
    <property type="entry name" value="NH4_transpt_AmtB-like_dom"/>
</dbReference>
<evidence type="ECO:0000256" key="6">
    <source>
        <dbReference type="ARBA" id="ARBA00023136"/>
    </source>
</evidence>
<dbReference type="Gene3D" id="1.10.3430.10">
    <property type="entry name" value="Ammonium transporter AmtB like domains"/>
    <property type="match status" value="1"/>
</dbReference>
<dbReference type="OrthoDB" id="534912at2759"/>
<dbReference type="GeneID" id="14912204"/>
<dbReference type="PROSITE" id="PS01219">
    <property type="entry name" value="AMMONIUM_TRANSP"/>
    <property type="match status" value="1"/>
</dbReference>
<feature type="transmembrane region" description="Helical" evidence="8">
    <location>
        <begin position="114"/>
        <end position="135"/>
    </location>
</feature>
<name>L8GGA0_ACACF</name>
<feature type="compositionally biased region" description="Basic and acidic residues" evidence="9">
    <location>
        <begin position="491"/>
        <end position="515"/>
    </location>
</feature>
<dbReference type="InterPro" id="IPR018047">
    <property type="entry name" value="Ammonium_transpt_CS"/>
</dbReference>
<dbReference type="OMA" id="QWIFWGY"/>
<dbReference type="PANTHER" id="PTHR43029">
    <property type="entry name" value="AMMONIUM TRANSPORTER MEP2"/>
    <property type="match status" value="1"/>
</dbReference>
<feature type="transmembrane region" description="Helical" evidence="8">
    <location>
        <begin position="312"/>
        <end position="334"/>
    </location>
</feature>
<evidence type="ECO:0000256" key="2">
    <source>
        <dbReference type="ARBA" id="ARBA00005887"/>
    </source>
</evidence>
<protein>
    <recommendedName>
        <fullName evidence="8">Ammonium transporter</fullName>
    </recommendedName>
</protein>
<evidence type="ECO:0000256" key="3">
    <source>
        <dbReference type="ARBA" id="ARBA00022448"/>
    </source>
</evidence>
<dbReference type="AlphaFoldDB" id="L8GGA0"/>
<dbReference type="GO" id="GO:0008519">
    <property type="term" value="F:ammonium channel activity"/>
    <property type="evidence" value="ECO:0007669"/>
    <property type="project" value="InterPro"/>
</dbReference>
<evidence type="ECO:0000256" key="4">
    <source>
        <dbReference type="ARBA" id="ARBA00022692"/>
    </source>
</evidence>
<feature type="transmembrane region" description="Helical" evidence="8">
    <location>
        <begin position="57"/>
        <end position="76"/>
    </location>
</feature>
<dbReference type="EMBL" id="KB008147">
    <property type="protein sequence ID" value="ELR11768.1"/>
    <property type="molecule type" value="Genomic_DNA"/>
</dbReference>
<evidence type="ECO:0000259" key="10">
    <source>
        <dbReference type="Pfam" id="PF00909"/>
    </source>
</evidence>
<dbReference type="PANTHER" id="PTHR43029:SF10">
    <property type="entry name" value="AMMONIUM TRANSPORTER MEP2"/>
    <property type="match status" value="1"/>
</dbReference>
<feature type="transmembrane region" description="Helical" evidence="8">
    <location>
        <begin position="354"/>
        <end position="373"/>
    </location>
</feature>
<gene>
    <name evidence="11" type="ORF">ACA1_362520</name>
</gene>
<evidence type="ECO:0000256" key="9">
    <source>
        <dbReference type="SAM" id="MobiDB-lite"/>
    </source>
</evidence>
<keyword evidence="7 8" id="KW-0924">Ammonia transport</keyword>
<evidence type="ECO:0000256" key="7">
    <source>
        <dbReference type="ARBA" id="ARBA00023177"/>
    </source>
</evidence>
<dbReference type="RefSeq" id="XP_004333781.1">
    <property type="nucleotide sequence ID" value="XM_004333733.1"/>
</dbReference>
<keyword evidence="3 8" id="KW-0813">Transport</keyword>
<feature type="region of interest" description="Disordered" evidence="9">
    <location>
        <begin position="491"/>
        <end position="526"/>
    </location>
</feature>
<comment type="subcellular location">
    <subcellularLocation>
        <location evidence="8">Cell membrane</location>
        <topology evidence="8">Multi-pass membrane protein</topology>
    </subcellularLocation>
    <subcellularLocation>
        <location evidence="1">Membrane</location>
        <topology evidence="1">Multi-pass membrane protein</topology>
    </subcellularLocation>
</comment>
<feature type="transmembrane region" description="Helical" evidence="8">
    <location>
        <begin position="183"/>
        <end position="205"/>
    </location>
</feature>
<dbReference type="Pfam" id="PF00909">
    <property type="entry name" value="Ammonium_transp"/>
    <property type="match status" value="1"/>
</dbReference>
<keyword evidence="4 8" id="KW-0812">Transmembrane</keyword>
<dbReference type="GO" id="GO:0005886">
    <property type="term" value="C:plasma membrane"/>
    <property type="evidence" value="ECO:0007669"/>
    <property type="project" value="UniProtKB-SubCell"/>
</dbReference>
<organism evidence="11 12">
    <name type="scientific">Acanthamoeba castellanii (strain ATCC 30010 / Neff)</name>
    <dbReference type="NCBI Taxonomy" id="1257118"/>
    <lineage>
        <taxon>Eukaryota</taxon>
        <taxon>Amoebozoa</taxon>
        <taxon>Discosea</taxon>
        <taxon>Longamoebia</taxon>
        <taxon>Centramoebida</taxon>
        <taxon>Acanthamoebidae</taxon>
        <taxon>Acanthamoeba</taxon>
    </lineage>
</organism>
<evidence type="ECO:0000256" key="1">
    <source>
        <dbReference type="ARBA" id="ARBA00004141"/>
    </source>
</evidence>
<feature type="domain" description="Ammonium transporter AmtB-like" evidence="10">
    <location>
        <begin position="25"/>
        <end position="445"/>
    </location>
</feature>
<feature type="transmembrane region" description="Helical" evidence="8">
    <location>
        <begin position="142"/>
        <end position="163"/>
    </location>
</feature>
<evidence type="ECO:0000256" key="5">
    <source>
        <dbReference type="ARBA" id="ARBA00022989"/>
    </source>
</evidence>
<dbReference type="SUPFAM" id="SSF111352">
    <property type="entry name" value="Ammonium transporter"/>
    <property type="match status" value="1"/>
</dbReference>
<dbReference type="InterPro" id="IPR029020">
    <property type="entry name" value="Ammonium/urea_transptr"/>
</dbReference>
<feature type="transmembrane region" description="Helical" evidence="8">
    <location>
        <begin position="259"/>
        <end position="281"/>
    </location>
</feature>
<dbReference type="Proteomes" id="UP000011083">
    <property type="component" value="Unassembled WGS sequence"/>
</dbReference>
<reference evidence="11 12" key="1">
    <citation type="journal article" date="2013" name="Genome Biol.">
        <title>Genome of Acanthamoeba castellanii highlights extensive lateral gene transfer and early evolution of tyrosine kinase signaling.</title>
        <authorList>
            <person name="Clarke M."/>
            <person name="Lohan A.J."/>
            <person name="Liu B."/>
            <person name="Lagkouvardos I."/>
            <person name="Roy S."/>
            <person name="Zafar N."/>
            <person name="Bertelli C."/>
            <person name="Schilde C."/>
            <person name="Kianianmomeni A."/>
            <person name="Burglin T.R."/>
            <person name="Frech C."/>
            <person name="Turcotte B."/>
            <person name="Kopec K.O."/>
            <person name="Synnott J.M."/>
            <person name="Choo C."/>
            <person name="Paponov I."/>
            <person name="Finkler A."/>
            <person name="Soon Heng Tan C."/>
            <person name="Hutchins A.P."/>
            <person name="Weinmeier T."/>
            <person name="Rattei T."/>
            <person name="Chu J.S."/>
            <person name="Gimenez G."/>
            <person name="Irimia M."/>
            <person name="Rigden D.J."/>
            <person name="Fitzpatrick D.A."/>
            <person name="Lorenzo-Morales J."/>
            <person name="Bateman A."/>
            <person name="Chiu C.H."/>
            <person name="Tang P."/>
            <person name="Hegemann P."/>
            <person name="Fromm H."/>
            <person name="Raoult D."/>
            <person name="Greub G."/>
            <person name="Miranda-Saavedra D."/>
            <person name="Chen N."/>
            <person name="Nash P."/>
            <person name="Ginger M.L."/>
            <person name="Horn M."/>
            <person name="Schaap P."/>
            <person name="Caler L."/>
            <person name="Loftus B."/>
        </authorList>
    </citation>
    <scope>NUCLEOTIDE SEQUENCE [LARGE SCALE GENOMIC DNA]</scope>
    <source>
        <strain evidence="11 12">Neff</strain>
    </source>
</reference>